<dbReference type="Pfam" id="PF00296">
    <property type="entry name" value="Bac_luciferase"/>
    <property type="match status" value="1"/>
</dbReference>
<dbReference type="InterPro" id="IPR036661">
    <property type="entry name" value="Luciferase-like_sf"/>
</dbReference>
<reference evidence="3" key="1">
    <citation type="submission" date="2018-05" db="EMBL/GenBank/DDBJ databases">
        <authorList>
            <person name="Lanie J.A."/>
            <person name="Ng W.-L."/>
            <person name="Kazmierczak K.M."/>
            <person name="Andrzejewski T.M."/>
            <person name="Davidsen T.M."/>
            <person name="Wayne K.J."/>
            <person name="Tettelin H."/>
            <person name="Glass J.I."/>
            <person name="Rusch D."/>
            <person name="Podicherti R."/>
            <person name="Tsui H.-C.T."/>
            <person name="Winkler M.E."/>
        </authorList>
    </citation>
    <scope>NUCLEOTIDE SEQUENCE</scope>
</reference>
<dbReference type="AlphaFoldDB" id="A0A382G8P4"/>
<evidence type="ECO:0000313" key="3">
    <source>
        <dbReference type="EMBL" id="SVB71616.1"/>
    </source>
</evidence>
<dbReference type="Gene3D" id="3.20.20.30">
    <property type="entry name" value="Luciferase-like domain"/>
    <property type="match status" value="1"/>
</dbReference>
<dbReference type="InterPro" id="IPR011251">
    <property type="entry name" value="Luciferase-like_dom"/>
</dbReference>
<proteinExistence type="predicted"/>
<dbReference type="SUPFAM" id="SSF51679">
    <property type="entry name" value="Bacterial luciferase-like"/>
    <property type="match status" value="1"/>
</dbReference>
<keyword evidence="1" id="KW-0560">Oxidoreductase</keyword>
<dbReference type="EMBL" id="UINC01054200">
    <property type="protein sequence ID" value="SVB71616.1"/>
    <property type="molecule type" value="Genomic_DNA"/>
</dbReference>
<evidence type="ECO:0000256" key="1">
    <source>
        <dbReference type="ARBA" id="ARBA00023002"/>
    </source>
</evidence>
<feature type="domain" description="Luciferase-like" evidence="2">
    <location>
        <begin position="18"/>
        <end position="264"/>
    </location>
</feature>
<dbReference type="InterPro" id="IPR019922">
    <property type="entry name" value="Lucif-like_OxRdatse_MSMEG_4141"/>
</dbReference>
<dbReference type="NCBIfam" id="TIGR03620">
    <property type="entry name" value="F420_MSMEG_4141"/>
    <property type="match status" value="1"/>
</dbReference>
<protein>
    <recommendedName>
        <fullName evidence="2">Luciferase-like domain-containing protein</fullName>
    </recommendedName>
</protein>
<sequence length="291" mass="31960">MNLGKLGVWFFFDGTSSTSAAETAKRIESLGYGTLWIPETVGKNPMVLASWLLANTKNLIIATGIANIYHREPGVTLAAQNSLAEQSDNRFLLGIGVSHKPIVEGVRGLTYGPPVATMKKYLEQMESSPYAAVTHSNKPSTVIAALGPKMLALAAEKTEGAHPYFTSPKHTQMAREIMGKDALLCVEQKVILETNPNKARDLCRETAKIYNKLPNYRNNWLRMGLSEEDIDSLSDKFIDTTFAWGSSKDIENRVKEHFDAGANHVCIQPINPNGKAGDVHWECLESVIALS</sequence>
<name>A0A382G8P4_9ZZZZ</name>
<dbReference type="PANTHER" id="PTHR43244">
    <property type="match status" value="1"/>
</dbReference>
<evidence type="ECO:0000259" key="2">
    <source>
        <dbReference type="Pfam" id="PF00296"/>
    </source>
</evidence>
<gene>
    <name evidence="3" type="ORF">METZ01_LOCUS224470</name>
</gene>
<dbReference type="InterPro" id="IPR050564">
    <property type="entry name" value="F420-G6PD/mer"/>
</dbReference>
<organism evidence="3">
    <name type="scientific">marine metagenome</name>
    <dbReference type="NCBI Taxonomy" id="408172"/>
    <lineage>
        <taxon>unclassified sequences</taxon>
        <taxon>metagenomes</taxon>
        <taxon>ecological metagenomes</taxon>
    </lineage>
</organism>
<dbReference type="GO" id="GO:0016705">
    <property type="term" value="F:oxidoreductase activity, acting on paired donors, with incorporation or reduction of molecular oxygen"/>
    <property type="evidence" value="ECO:0007669"/>
    <property type="project" value="InterPro"/>
</dbReference>
<accession>A0A382G8P4</accession>
<dbReference type="PANTHER" id="PTHR43244:SF1">
    <property type="entry name" value="5,10-METHYLENETETRAHYDROMETHANOPTERIN REDUCTASE"/>
    <property type="match status" value="1"/>
</dbReference>